<keyword evidence="3" id="KW-1185">Reference proteome</keyword>
<accession>A0A512N5C2</accession>
<dbReference type="Gene3D" id="3.40.47.10">
    <property type="match status" value="1"/>
</dbReference>
<dbReference type="InterPro" id="IPR055140">
    <property type="entry name" value="Thiolase_C_2"/>
</dbReference>
<evidence type="ECO:0000259" key="1">
    <source>
        <dbReference type="Pfam" id="PF22691"/>
    </source>
</evidence>
<name>A0A512N5C2_9HYPH</name>
<evidence type="ECO:0000313" key="3">
    <source>
        <dbReference type="Proteomes" id="UP000321058"/>
    </source>
</evidence>
<comment type="caution">
    <text evidence="2">The sequence shown here is derived from an EMBL/GenBank/DDBJ whole genome shotgun (WGS) entry which is preliminary data.</text>
</comment>
<reference evidence="2 3" key="1">
    <citation type="submission" date="2019-07" db="EMBL/GenBank/DDBJ databases">
        <title>Whole genome shotgun sequence of Reyranella soli NBRC 108950.</title>
        <authorList>
            <person name="Hosoyama A."/>
            <person name="Uohara A."/>
            <person name="Ohji S."/>
            <person name="Ichikawa N."/>
        </authorList>
    </citation>
    <scope>NUCLEOTIDE SEQUENCE [LARGE SCALE GENOMIC DNA]</scope>
    <source>
        <strain evidence="2 3">NBRC 108950</strain>
    </source>
</reference>
<dbReference type="PIRSF" id="PIRSF000429">
    <property type="entry name" value="Ac-CoA_Ac_transf"/>
    <property type="match status" value="1"/>
</dbReference>
<dbReference type="SUPFAM" id="SSF53901">
    <property type="entry name" value="Thiolase-like"/>
    <property type="match status" value="2"/>
</dbReference>
<dbReference type="OrthoDB" id="9790314at2"/>
<dbReference type="CDD" id="cd00829">
    <property type="entry name" value="SCP-x_thiolase"/>
    <property type="match status" value="1"/>
</dbReference>
<dbReference type="GO" id="GO:0003988">
    <property type="term" value="F:acetyl-CoA C-acyltransferase activity"/>
    <property type="evidence" value="ECO:0007669"/>
    <property type="project" value="UniProtKB-ARBA"/>
</dbReference>
<dbReference type="Proteomes" id="UP000321058">
    <property type="component" value="Unassembled WGS sequence"/>
</dbReference>
<protein>
    <submittedName>
        <fullName evidence="2">Putative lipid transfer protein or keto acyl-CoA thiolase Ltp2</fullName>
    </submittedName>
</protein>
<dbReference type="EMBL" id="BKAJ01000025">
    <property type="protein sequence ID" value="GEP54204.1"/>
    <property type="molecule type" value="Genomic_DNA"/>
</dbReference>
<feature type="domain" description="Thiolase C-terminal" evidence="1">
    <location>
        <begin position="285"/>
        <end position="369"/>
    </location>
</feature>
<dbReference type="AlphaFoldDB" id="A0A512N5C2"/>
<dbReference type="InterPro" id="IPR016039">
    <property type="entry name" value="Thiolase-like"/>
</dbReference>
<dbReference type="InterPro" id="IPR002155">
    <property type="entry name" value="Thiolase"/>
</dbReference>
<gene>
    <name evidence="2" type="ORF">RSO01_13700</name>
</gene>
<proteinExistence type="predicted"/>
<dbReference type="RefSeq" id="WP_147147540.1">
    <property type="nucleotide sequence ID" value="NZ_BKAJ01000025.1"/>
</dbReference>
<dbReference type="Pfam" id="PF22691">
    <property type="entry name" value="Thiolase_C_1"/>
    <property type="match status" value="1"/>
</dbReference>
<dbReference type="PANTHER" id="PTHR42870:SF1">
    <property type="entry name" value="NON-SPECIFIC LIPID-TRANSFER PROTEIN-LIKE 2"/>
    <property type="match status" value="1"/>
</dbReference>
<sequence length="418" mass="45319">MPMPAETDTTSPKYLRDKYAIVGVGETTYTRGSGITTRALGTWAVRNAIEDAGLKASDIDGMLSYQSGDSTFSTFIAGDLGLRLNFYMDVFGGGSSTEALIGMAIGLMEAGMCKAVVIFRAMNGFSQVRIGGTGARAAAPVSGDALHMRAYGWQSAGQMFSPTFMRHMYDYGTRPEQVATVKAIHSEHASNNPKAFYKKRFTVDEVLASRIICKPLHLLDCCVETDNATAVVVTSADRAKDCRHPRALIRGVVGRCSKPRTDMHYQTGPISTVAGHYAKDILWPNSGVGPEDIDITGSYDAFTFTTMLQLEDYGFCKKGEGGDYVSNGTMRLGGRRPNNTSGGHLCEGYTHGMNMVIENVRQLRHDADDSCPIGPDGKRQHTYDYREGGCRQVKNCEVSANLGWANPGTGSAMVMRRG</sequence>
<organism evidence="2 3">
    <name type="scientific">Reyranella soli</name>
    <dbReference type="NCBI Taxonomy" id="1230389"/>
    <lineage>
        <taxon>Bacteria</taxon>
        <taxon>Pseudomonadati</taxon>
        <taxon>Pseudomonadota</taxon>
        <taxon>Alphaproteobacteria</taxon>
        <taxon>Hyphomicrobiales</taxon>
        <taxon>Reyranellaceae</taxon>
        <taxon>Reyranella</taxon>
    </lineage>
</organism>
<evidence type="ECO:0000313" key="2">
    <source>
        <dbReference type="EMBL" id="GEP54204.1"/>
    </source>
</evidence>
<dbReference type="PANTHER" id="PTHR42870">
    <property type="entry name" value="ACETYL-COA C-ACETYLTRANSFERASE"/>
    <property type="match status" value="1"/>
</dbReference>